<keyword evidence="4" id="KW-0677">Repeat</keyword>
<evidence type="ECO:0000256" key="7">
    <source>
        <dbReference type="SAM" id="MobiDB-lite"/>
    </source>
</evidence>
<dbReference type="PANTHER" id="PTHR27008:SF592">
    <property type="entry name" value="LEUCINE-RICH REPEAT RECEPTOR-LIKE PROTEIN KINASE FAMILY PROTEIN-RELATED"/>
    <property type="match status" value="1"/>
</dbReference>
<evidence type="ECO:0000313" key="9">
    <source>
        <dbReference type="EMBL" id="GAY67503.1"/>
    </source>
</evidence>
<keyword evidence="3 8" id="KW-0812">Transmembrane</keyword>
<dbReference type="InterPro" id="IPR001611">
    <property type="entry name" value="Leu-rich_rpt"/>
</dbReference>
<evidence type="ECO:0000256" key="2">
    <source>
        <dbReference type="ARBA" id="ARBA00022614"/>
    </source>
</evidence>
<accession>A0A2H5QSE2</accession>
<name>A0A2H5QSE2_CITUN</name>
<evidence type="ECO:0000256" key="4">
    <source>
        <dbReference type="ARBA" id="ARBA00022737"/>
    </source>
</evidence>
<comment type="subcellular location">
    <subcellularLocation>
        <location evidence="1">Membrane</location>
    </subcellularLocation>
</comment>
<dbReference type="InterPro" id="IPR032675">
    <property type="entry name" value="LRR_dom_sf"/>
</dbReference>
<protein>
    <recommendedName>
        <fullName evidence="11">Leucine-rich repeat-containing N-terminal plant-type domain-containing protein</fullName>
    </recommendedName>
</protein>
<evidence type="ECO:0000256" key="1">
    <source>
        <dbReference type="ARBA" id="ARBA00004370"/>
    </source>
</evidence>
<dbReference type="GO" id="GO:0016020">
    <property type="term" value="C:membrane"/>
    <property type="evidence" value="ECO:0007669"/>
    <property type="project" value="UniProtKB-SubCell"/>
</dbReference>
<keyword evidence="2" id="KW-0433">Leucine-rich repeat</keyword>
<dbReference type="PANTHER" id="PTHR27008">
    <property type="entry name" value="OS04G0122200 PROTEIN"/>
    <property type="match status" value="1"/>
</dbReference>
<feature type="transmembrane region" description="Helical" evidence="8">
    <location>
        <begin position="147"/>
        <end position="168"/>
    </location>
</feature>
<reference evidence="9 10" key="1">
    <citation type="journal article" date="2017" name="Front. Genet.">
        <title>Draft sequencing of the heterozygous diploid genome of Satsuma (Citrus unshiu Marc.) using a hybrid assembly approach.</title>
        <authorList>
            <person name="Shimizu T."/>
            <person name="Tanizawa Y."/>
            <person name="Mochizuki T."/>
            <person name="Nagasaki H."/>
            <person name="Yoshioka T."/>
            <person name="Toyoda A."/>
            <person name="Fujiyama A."/>
            <person name="Kaminuma E."/>
            <person name="Nakamura Y."/>
        </authorList>
    </citation>
    <scope>NUCLEOTIDE SEQUENCE [LARGE SCALE GENOMIC DNA]</scope>
    <source>
        <strain evidence="10">cv. Miyagawa wase</strain>
    </source>
</reference>
<keyword evidence="6 8" id="KW-0472">Membrane</keyword>
<proteinExistence type="predicted"/>
<evidence type="ECO:0000256" key="8">
    <source>
        <dbReference type="SAM" id="Phobius"/>
    </source>
</evidence>
<keyword evidence="5 8" id="KW-1133">Transmembrane helix</keyword>
<comment type="caution">
    <text evidence="9">The sequence shown here is derived from an EMBL/GenBank/DDBJ whole genome shotgun (WGS) entry which is preliminary data.</text>
</comment>
<dbReference type="InterPro" id="IPR051809">
    <property type="entry name" value="Plant_receptor-like_S/T_kinase"/>
</dbReference>
<sequence length="201" mass="22423">MGNGRISRSPPCSEVKHLSPAEGASLEGTRADLVGQRTSRFQHQQGNLRNLIPVTLSACTTLEHLHLQGNSFSGSLHLSLKTLKNIKELDLSRNNLSGQIPEYLENLFVLKPVLQSLRGLCGDLEELHLPSCHFARPRITRITLLKVVIPVAVILMILLACLIIVYTGRRKHTQKSSRTLPMEQHFPMVSYAELNKATNDF</sequence>
<dbReference type="EMBL" id="BDQV01000714">
    <property type="protein sequence ID" value="GAY67503.1"/>
    <property type="molecule type" value="Genomic_DNA"/>
</dbReference>
<evidence type="ECO:0008006" key="11">
    <source>
        <dbReference type="Google" id="ProtNLM"/>
    </source>
</evidence>
<feature type="region of interest" description="Disordered" evidence="7">
    <location>
        <begin position="1"/>
        <end position="20"/>
    </location>
</feature>
<evidence type="ECO:0000313" key="10">
    <source>
        <dbReference type="Proteomes" id="UP000236630"/>
    </source>
</evidence>
<organism evidence="9 10">
    <name type="scientific">Citrus unshiu</name>
    <name type="common">Satsuma mandarin</name>
    <name type="synonym">Citrus nobilis var. unshiu</name>
    <dbReference type="NCBI Taxonomy" id="55188"/>
    <lineage>
        <taxon>Eukaryota</taxon>
        <taxon>Viridiplantae</taxon>
        <taxon>Streptophyta</taxon>
        <taxon>Embryophyta</taxon>
        <taxon>Tracheophyta</taxon>
        <taxon>Spermatophyta</taxon>
        <taxon>Magnoliopsida</taxon>
        <taxon>eudicotyledons</taxon>
        <taxon>Gunneridae</taxon>
        <taxon>Pentapetalae</taxon>
        <taxon>rosids</taxon>
        <taxon>malvids</taxon>
        <taxon>Sapindales</taxon>
        <taxon>Rutaceae</taxon>
        <taxon>Aurantioideae</taxon>
        <taxon>Citrus</taxon>
    </lineage>
</organism>
<gene>
    <name evidence="9" type="ORF">CUMW_257010</name>
</gene>
<evidence type="ECO:0000256" key="6">
    <source>
        <dbReference type="ARBA" id="ARBA00023136"/>
    </source>
</evidence>
<evidence type="ECO:0000256" key="3">
    <source>
        <dbReference type="ARBA" id="ARBA00022692"/>
    </source>
</evidence>
<dbReference type="Proteomes" id="UP000236630">
    <property type="component" value="Unassembled WGS sequence"/>
</dbReference>
<dbReference type="AlphaFoldDB" id="A0A2H5QSE2"/>
<dbReference type="Gene3D" id="3.80.10.10">
    <property type="entry name" value="Ribonuclease Inhibitor"/>
    <property type="match status" value="1"/>
</dbReference>
<dbReference type="SUPFAM" id="SSF52058">
    <property type="entry name" value="L domain-like"/>
    <property type="match status" value="1"/>
</dbReference>
<dbReference type="Pfam" id="PF00560">
    <property type="entry name" value="LRR_1"/>
    <property type="match status" value="2"/>
</dbReference>
<keyword evidence="10" id="KW-1185">Reference proteome</keyword>
<evidence type="ECO:0000256" key="5">
    <source>
        <dbReference type="ARBA" id="ARBA00022989"/>
    </source>
</evidence>